<evidence type="ECO:0000256" key="1">
    <source>
        <dbReference type="ARBA" id="ARBA00010688"/>
    </source>
</evidence>
<evidence type="ECO:0000313" key="8">
    <source>
        <dbReference type="EMBL" id="PRY59734.1"/>
    </source>
</evidence>
<accession>A0A2T0UPA1</accession>
<evidence type="ECO:0000256" key="4">
    <source>
        <dbReference type="ARBA" id="ARBA00022777"/>
    </source>
</evidence>
<keyword evidence="3" id="KW-0547">Nucleotide-binding</keyword>
<organism evidence="8 9">
    <name type="scientific">Glycomyces artemisiae</name>
    <dbReference type="NCBI Taxonomy" id="1076443"/>
    <lineage>
        <taxon>Bacteria</taxon>
        <taxon>Bacillati</taxon>
        <taxon>Actinomycetota</taxon>
        <taxon>Actinomycetes</taxon>
        <taxon>Glycomycetales</taxon>
        <taxon>Glycomycetaceae</taxon>
        <taxon>Glycomyces</taxon>
    </lineage>
</organism>
<evidence type="ECO:0000313" key="9">
    <source>
        <dbReference type="Proteomes" id="UP000238176"/>
    </source>
</evidence>
<dbReference type="Gene3D" id="3.40.1190.20">
    <property type="match status" value="1"/>
</dbReference>
<evidence type="ECO:0000256" key="3">
    <source>
        <dbReference type="ARBA" id="ARBA00022741"/>
    </source>
</evidence>
<proteinExistence type="inferred from homology"/>
<keyword evidence="4 6" id="KW-0418">Kinase</keyword>
<comment type="similarity">
    <text evidence="1 6">Belongs to the carbohydrate kinase PfkB family.</text>
</comment>
<dbReference type="PRINTS" id="PR00990">
    <property type="entry name" value="RIBOKINASE"/>
</dbReference>
<dbReference type="InterPro" id="IPR011611">
    <property type="entry name" value="PfkB_dom"/>
</dbReference>
<feature type="domain" description="Carbohydrate kinase PfkB" evidence="7">
    <location>
        <begin position="2"/>
        <end position="291"/>
    </location>
</feature>
<protein>
    <submittedName>
        <fullName evidence="8">Fructokinase</fullName>
    </submittedName>
</protein>
<evidence type="ECO:0000259" key="7">
    <source>
        <dbReference type="Pfam" id="PF00294"/>
    </source>
</evidence>
<dbReference type="InterPro" id="IPR002173">
    <property type="entry name" value="Carboh/pur_kinase_PfkB_CS"/>
</dbReference>
<dbReference type="PANTHER" id="PTHR43085:SF1">
    <property type="entry name" value="PSEUDOURIDINE KINASE-RELATED"/>
    <property type="match status" value="1"/>
</dbReference>
<dbReference type="PANTHER" id="PTHR43085">
    <property type="entry name" value="HEXOKINASE FAMILY MEMBER"/>
    <property type="match status" value="1"/>
</dbReference>
<dbReference type="InterPro" id="IPR002139">
    <property type="entry name" value="Ribo/fructo_kinase"/>
</dbReference>
<evidence type="ECO:0000256" key="5">
    <source>
        <dbReference type="ARBA" id="ARBA00022840"/>
    </source>
</evidence>
<dbReference type="PROSITE" id="PS00583">
    <property type="entry name" value="PFKB_KINASES_1"/>
    <property type="match status" value="1"/>
</dbReference>
<dbReference type="Proteomes" id="UP000238176">
    <property type="component" value="Unassembled WGS sequence"/>
</dbReference>
<keyword evidence="2 6" id="KW-0808">Transferase</keyword>
<dbReference type="EMBL" id="PVTJ01000003">
    <property type="protein sequence ID" value="PRY59734.1"/>
    <property type="molecule type" value="Genomic_DNA"/>
</dbReference>
<dbReference type="GO" id="GO:0005524">
    <property type="term" value="F:ATP binding"/>
    <property type="evidence" value="ECO:0007669"/>
    <property type="project" value="UniProtKB-KW"/>
</dbReference>
<dbReference type="CDD" id="cd01167">
    <property type="entry name" value="bac_FRK"/>
    <property type="match status" value="1"/>
</dbReference>
<keyword evidence="9" id="KW-1185">Reference proteome</keyword>
<keyword evidence="5" id="KW-0067">ATP-binding</keyword>
<dbReference type="GO" id="GO:0006000">
    <property type="term" value="P:fructose metabolic process"/>
    <property type="evidence" value="ECO:0007669"/>
    <property type="project" value="UniProtKB-ARBA"/>
</dbReference>
<comment type="caution">
    <text evidence="8">The sequence shown here is derived from an EMBL/GenBank/DDBJ whole genome shotgun (WGS) entry which is preliminary data.</text>
</comment>
<evidence type="ECO:0000256" key="6">
    <source>
        <dbReference type="RuleBase" id="RU003704"/>
    </source>
</evidence>
<dbReference type="RefSeq" id="WP_181245730.1">
    <property type="nucleotide sequence ID" value="NZ_PVTJ01000003.1"/>
</dbReference>
<dbReference type="PROSITE" id="PS00584">
    <property type="entry name" value="PFKB_KINASES_2"/>
    <property type="match status" value="1"/>
</dbReference>
<sequence length="301" mass="31009">MLTVVGEALMDLVRPPGPAVPPAEHPGGSPANVALGTARLGLPTTLLTQLGPDPRGEAIRRHLASAGVAVRTLSDAPTSTATAVLDERGAARYEFDIDWAPTRPLDLPPGSTCLHTGSLATALEPGAAAVEALLAATDAVISYDPNVRPTLMGPPDEARQRIERLVALADVVKASDEDLAWLYPGASPADVVKSWRGLGPAMVVATLGAGGAYAVTASAEHHCPARPITVADTVGAGDAFTSGMLWRLETLGLLADREALRRMGSAHLATVLDTAVTASAITCTRSGAEPPTREELESFTA</sequence>
<evidence type="ECO:0000256" key="2">
    <source>
        <dbReference type="ARBA" id="ARBA00022679"/>
    </source>
</evidence>
<dbReference type="GO" id="GO:0008865">
    <property type="term" value="F:fructokinase activity"/>
    <property type="evidence" value="ECO:0007669"/>
    <property type="project" value="UniProtKB-ARBA"/>
</dbReference>
<dbReference type="SUPFAM" id="SSF53613">
    <property type="entry name" value="Ribokinase-like"/>
    <property type="match status" value="1"/>
</dbReference>
<reference evidence="8 9" key="1">
    <citation type="submission" date="2018-03" db="EMBL/GenBank/DDBJ databases">
        <title>Genomic Encyclopedia of Type Strains, Phase III (KMG-III): the genomes of soil and plant-associated and newly described type strains.</title>
        <authorList>
            <person name="Whitman W."/>
        </authorList>
    </citation>
    <scope>NUCLEOTIDE SEQUENCE [LARGE SCALE GENOMIC DNA]</scope>
    <source>
        <strain evidence="8 9">CGMCC 4.7067</strain>
    </source>
</reference>
<dbReference type="Pfam" id="PF00294">
    <property type="entry name" value="PfkB"/>
    <property type="match status" value="1"/>
</dbReference>
<dbReference type="AlphaFoldDB" id="A0A2T0UPA1"/>
<gene>
    <name evidence="8" type="ORF">B0I28_103208</name>
</gene>
<dbReference type="InterPro" id="IPR050306">
    <property type="entry name" value="PfkB_Carbo_kinase"/>
</dbReference>
<name>A0A2T0UPA1_9ACTN</name>
<dbReference type="InterPro" id="IPR029056">
    <property type="entry name" value="Ribokinase-like"/>
</dbReference>